<dbReference type="SMART" id="SM00631">
    <property type="entry name" value="Zn_pept"/>
    <property type="match status" value="1"/>
</dbReference>
<keyword evidence="19" id="KW-1185">Reference proteome</keyword>
<evidence type="ECO:0000256" key="10">
    <source>
        <dbReference type="ARBA" id="ARBA00023157"/>
    </source>
</evidence>
<evidence type="ECO:0000256" key="2">
    <source>
        <dbReference type="ARBA" id="ARBA00004116"/>
    </source>
</evidence>
<evidence type="ECO:0000256" key="6">
    <source>
        <dbReference type="ARBA" id="ARBA00022554"/>
    </source>
</evidence>
<dbReference type="GO" id="GO:0071555">
    <property type="term" value="P:cell wall organization"/>
    <property type="evidence" value="ECO:0007669"/>
    <property type="project" value="UniProtKB-KW"/>
</dbReference>
<evidence type="ECO:0000313" key="18">
    <source>
        <dbReference type="EMBL" id="MDI1488816.1"/>
    </source>
</evidence>
<evidence type="ECO:0000256" key="15">
    <source>
        <dbReference type="PROSITE-ProRule" id="PRU01379"/>
    </source>
</evidence>
<evidence type="ECO:0000256" key="13">
    <source>
        <dbReference type="ARBA" id="ARBA00026187"/>
    </source>
</evidence>
<dbReference type="FunFam" id="3.40.630.10:FF:000060">
    <property type="entry name" value="Putative metallocarboxypeptidase ecm14"/>
    <property type="match status" value="1"/>
</dbReference>
<dbReference type="GO" id="GO:0005576">
    <property type="term" value="C:extracellular region"/>
    <property type="evidence" value="ECO:0007669"/>
    <property type="project" value="UniProtKB-SubCell"/>
</dbReference>
<dbReference type="SUPFAM" id="SSF53187">
    <property type="entry name" value="Zn-dependent exopeptidases"/>
    <property type="match status" value="1"/>
</dbReference>
<protein>
    <recommendedName>
        <fullName evidence="13">Inactive metallocarboxypeptidase ECM14</fullName>
    </recommendedName>
    <alternativeName>
        <fullName evidence="14">Inactive metallocarboxypeptidase ecm14</fullName>
    </alternativeName>
</protein>
<keyword evidence="7" id="KW-0479">Metal-binding</keyword>
<reference evidence="18" key="1">
    <citation type="journal article" date="2023" name="Genome Biol. Evol.">
        <title>First Whole Genome Sequence and Flow Cytometry Genome Size Data for the Lichen-Forming Fungus Ramalina farinacea (Ascomycota).</title>
        <authorList>
            <person name="Llewellyn T."/>
            <person name="Mian S."/>
            <person name="Hill R."/>
            <person name="Leitch I.J."/>
            <person name="Gaya E."/>
        </authorList>
    </citation>
    <scope>NUCLEOTIDE SEQUENCE</scope>
    <source>
        <strain evidence="18">LIQ254RAFAR</strain>
    </source>
</reference>
<evidence type="ECO:0000256" key="7">
    <source>
        <dbReference type="ARBA" id="ARBA00022723"/>
    </source>
</evidence>
<keyword evidence="11" id="KW-0961">Cell wall biogenesis/degradation</keyword>
<dbReference type="EMBL" id="JAPUFD010000008">
    <property type="protein sequence ID" value="MDI1488816.1"/>
    <property type="molecule type" value="Genomic_DNA"/>
</dbReference>
<sequence length="396" mass="44298">MHDLAQVVRDSYPPSISTRPCHLFDRPSRVSSPWQQPSVKETNIFFGQYQPLSVIENWMRLLQSLFTTHVRLIQIGTSYEGRDIQALRVGVRASSDNPHKTIVVSGGSHAREWISTSTVNYVAYTFITAYGRSKDVTDLLDRFDFVFIPSLNPDGYVYTFEHDRLWRKNRQNTSLPFCTGLDLERAYGFEWSGDVNKDNPCSESFAGGAPFEAHEARQFSDWARNETDNNDNKIVAFLDLHSYSQQVLYPYAFSCTSAPPSLENLEELAIGLAKAIRTTNGEAYGVASACEGSVPDPVDKGSVPDPVDKGSIASADDQAQAKELRSQKGSGGGSALDWFYHELKVPYTYQLKLRDTGSYGFLLPSENIVPTGKEAFKAVEYLGKFIAHRKDIREST</sequence>
<keyword evidence="5" id="KW-0964">Secreted</keyword>
<evidence type="ECO:0000256" key="9">
    <source>
        <dbReference type="ARBA" id="ARBA00022833"/>
    </source>
</evidence>
<proteinExistence type="inferred from homology"/>
<evidence type="ECO:0000259" key="17">
    <source>
        <dbReference type="PROSITE" id="PS52035"/>
    </source>
</evidence>
<dbReference type="AlphaFoldDB" id="A0AA43QPP5"/>
<dbReference type="CDD" id="cd03860">
    <property type="entry name" value="M14_CP_A-B_like"/>
    <property type="match status" value="1"/>
</dbReference>
<keyword evidence="6" id="KW-0926">Vacuole</keyword>
<comment type="cofactor">
    <cofactor evidence="1">
        <name>Zn(2+)</name>
        <dbReference type="ChEBI" id="CHEBI:29105"/>
    </cofactor>
</comment>
<evidence type="ECO:0000256" key="12">
    <source>
        <dbReference type="ARBA" id="ARBA00025210"/>
    </source>
</evidence>
<evidence type="ECO:0000256" key="3">
    <source>
        <dbReference type="ARBA" id="ARBA00004613"/>
    </source>
</evidence>
<dbReference type="PRINTS" id="PR00765">
    <property type="entry name" value="CRBOXYPTASEA"/>
</dbReference>
<keyword evidence="10" id="KW-1015">Disulfide bond</keyword>
<evidence type="ECO:0000256" key="1">
    <source>
        <dbReference type="ARBA" id="ARBA00001947"/>
    </source>
</evidence>
<dbReference type="InterPro" id="IPR057246">
    <property type="entry name" value="CARBOXYPEPT_ZN_1"/>
</dbReference>
<evidence type="ECO:0000256" key="16">
    <source>
        <dbReference type="SAM" id="MobiDB-lite"/>
    </source>
</evidence>
<dbReference type="Proteomes" id="UP001161017">
    <property type="component" value="Unassembled WGS sequence"/>
</dbReference>
<dbReference type="PANTHER" id="PTHR11705:SF147">
    <property type="entry name" value="INACTIVE METALLOCARBOXYPEPTIDASE ECM14"/>
    <property type="match status" value="1"/>
</dbReference>
<comment type="subcellular location">
    <subcellularLocation>
        <location evidence="3">Secreted</location>
    </subcellularLocation>
    <subcellularLocation>
        <location evidence="2">Vacuole</location>
    </subcellularLocation>
</comment>
<feature type="domain" description="Peptidase M14" evidence="17">
    <location>
        <begin position="48"/>
        <end position="386"/>
    </location>
</feature>
<evidence type="ECO:0000256" key="4">
    <source>
        <dbReference type="ARBA" id="ARBA00005988"/>
    </source>
</evidence>
<dbReference type="PROSITE" id="PS00132">
    <property type="entry name" value="CARBOXYPEPT_ZN_1"/>
    <property type="match status" value="1"/>
</dbReference>
<comment type="caution">
    <text evidence="18">The sequence shown here is derived from an EMBL/GenBank/DDBJ whole genome shotgun (WGS) entry which is preliminary data.</text>
</comment>
<dbReference type="GO" id="GO:0008270">
    <property type="term" value="F:zinc ion binding"/>
    <property type="evidence" value="ECO:0007669"/>
    <property type="project" value="InterPro"/>
</dbReference>
<evidence type="ECO:0000256" key="8">
    <source>
        <dbReference type="ARBA" id="ARBA00022729"/>
    </source>
</evidence>
<keyword evidence="8" id="KW-0732">Signal</keyword>
<evidence type="ECO:0000313" key="19">
    <source>
        <dbReference type="Proteomes" id="UP001161017"/>
    </source>
</evidence>
<dbReference type="Gene3D" id="3.40.630.10">
    <property type="entry name" value="Zn peptidases"/>
    <property type="match status" value="1"/>
</dbReference>
<dbReference type="GO" id="GO:0004181">
    <property type="term" value="F:metallocarboxypeptidase activity"/>
    <property type="evidence" value="ECO:0007669"/>
    <property type="project" value="InterPro"/>
</dbReference>
<dbReference type="PROSITE" id="PS52035">
    <property type="entry name" value="PEPTIDASE_M14"/>
    <property type="match status" value="1"/>
</dbReference>
<dbReference type="GO" id="GO:0006508">
    <property type="term" value="P:proteolysis"/>
    <property type="evidence" value="ECO:0007669"/>
    <property type="project" value="InterPro"/>
</dbReference>
<organism evidence="18 19">
    <name type="scientific">Ramalina farinacea</name>
    <dbReference type="NCBI Taxonomy" id="258253"/>
    <lineage>
        <taxon>Eukaryota</taxon>
        <taxon>Fungi</taxon>
        <taxon>Dikarya</taxon>
        <taxon>Ascomycota</taxon>
        <taxon>Pezizomycotina</taxon>
        <taxon>Lecanoromycetes</taxon>
        <taxon>OSLEUM clade</taxon>
        <taxon>Lecanoromycetidae</taxon>
        <taxon>Lecanorales</taxon>
        <taxon>Lecanorineae</taxon>
        <taxon>Ramalinaceae</taxon>
        <taxon>Ramalina</taxon>
    </lineage>
</organism>
<keyword evidence="9" id="KW-0862">Zinc</keyword>
<evidence type="ECO:0000256" key="11">
    <source>
        <dbReference type="ARBA" id="ARBA00023316"/>
    </source>
</evidence>
<comment type="caution">
    <text evidence="15">Lacks conserved residue(s) required for the propagation of feature annotation.</text>
</comment>
<gene>
    <name evidence="18" type="primary">ECM14</name>
    <name evidence="18" type="ORF">OHK93_008092</name>
</gene>
<evidence type="ECO:0000256" key="5">
    <source>
        <dbReference type="ARBA" id="ARBA00022525"/>
    </source>
</evidence>
<name>A0AA43QPP5_9LECA</name>
<feature type="region of interest" description="Disordered" evidence="16">
    <location>
        <begin position="295"/>
        <end position="318"/>
    </location>
</feature>
<comment type="function">
    <text evidence="12">Inactive carboxypeptidase that may play a role in cell wall organization and biogenesis.</text>
</comment>
<dbReference type="GO" id="GO:0005773">
    <property type="term" value="C:vacuole"/>
    <property type="evidence" value="ECO:0007669"/>
    <property type="project" value="UniProtKB-SubCell"/>
</dbReference>
<dbReference type="Pfam" id="PF00246">
    <property type="entry name" value="Peptidase_M14"/>
    <property type="match status" value="1"/>
</dbReference>
<dbReference type="InterPro" id="IPR000834">
    <property type="entry name" value="Peptidase_M14"/>
</dbReference>
<accession>A0AA43QPP5</accession>
<evidence type="ECO:0000256" key="14">
    <source>
        <dbReference type="ARBA" id="ARBA00026213"/>
    </source>
</evidence>
<comment type="similarity">
    <text evidence="4 15">Belongs to the peptidase M14 family.</text>
</comment>
<dbReference type="PANTHER" id="PTHR11705">
    <property type="entry name" value="PROTEASE FAMILY M14 CARBOXYPEPTIDASE A,B"/>
    <property type="match status" value="1"/>
</dbReference>